<dbReference type="RefSeq" id="WP_377177804.1">
    <property type="nucleotide sequence ID" value="NZ_JBHTMY010000003.1"/>
</dbReference>
<feature type="transmembrane region" description="Helical" evidence="1">
    <location>
        <begin position="50"/>
        <end position="69"/>
    </location>
</feature>
<dbReference type="EMBL" id="JBHTMY010000003">
    <property type="protein sequence ID" value="MFD1315533.1"/>
    <property type="molecule type" value="Genomic_DNA"/>
</dbReference>
<evidence type="ECO:0000313" key="3">
    <source>
        <dbReference type="Proteomes" id="UP001597201"/>
    </source>
</evidence>
<gene>
    <name evidence="2" type="ORF">ACFQ39_07905</name>
</gene>
<protein>
    <submittedName>
        <fullName evidence="2">Mpo1-like protein</fullName>
    </submittedName>
</protein>
<accession>A0ABW3Y112</accession>
<evidence type="ECO:0000256" key="1">
    <source>
        <dbReference type="SAM" id="Phobius"/>
    </source>
</evidence>
<evidence type="ECO:0000313" key="2">
    <source>
        <dbReference type="EMBL" id="MFD1315533.1"/>
    </source>
</evidence>
<name>A0ABW3Y112_9FLAO</name>
<dbReference type="Pfam" id="PF06127">
    <property type="entry name" value="Mpo1-like"/>
    <property type="match status" value="1"/>
</dbReference>
<dbReference type="Proteomes" id="UP001597201">
    <property type="component" value="Unassembled WGS sequence"/>
</dbReference>
<keyword evidence="3" id="KW-1185">Reference proteome</keyword>
<organism evidence="2 3">
    <name type="scientific">Namhaeicola litoreus</name>
    <dbReference type="NCBI Taxonomy" id="1052145"/>
    <lineage>
        <taxon>Bacteria</taxon>
        <taxon>Pseudomonadati</taxon>
        <taxon>Bacteroidota</taxon>
        <taxon>Flavobacteriia</taxon>
        <taxon>Flavobacteriales</taxon>
        <taxon>Flavobacteriaceae</taxon>
        <taxon>Namhaeicola</taxon>
    </lineage>
</organism>
<dbReference type="PANTHER" id="PTHR34205:SF2">
    <property type="entry name" value="DUF962 DOMAIN-CONTAINING PROTEIN"/>
    <property type="match status" value="1"/>
</dbReference>
<sequence>MTERIKNYGTFYTFYLSEHQNMTCRILHFIGTGLVFVLAFLAIYLDIPKLWIAVPAVGYGFAWVGHFFFEKNKPATFKYPLWSLFSDFKMFFQLLAGKISFDGKKDLL</sequence>
<dbReference type="PANTHER" id="PTHR34205">
    <property type="entry name" value="TRANSMEMBRANE PROTEIN"/>
    <property type="match status" value="1"/>
</dbReference>
<keyword evidence="1" id="KW-0472">Membrane</keyword>
<dbReference type="InterPro" id="IPR009305">
    <property type="entry name" value="Mpo1-like"/>
</dbReference>
<keyword evidence="1" id="KW-1133">Transmembrane helix</keyword>
<comment type="caution">
    <text evidence="2">The sequence shown here is derived from an EMBL/GenBank/DDBJ whole genome shotgun (WGS) entry which is preliminary data.</text>
</comment>
<keyword evidence="1" id="KW-0812">Transmembrane</keyword>
<reference evidence="3" key="1">
    <citation type="journal article" date="2019" name="Int. J. Syst. Evol. Microbiol.">
        <title>The Global Catalogue of Microorganisms (GCM) 10K type strain sequencing project: providing services to taxonomists for standard genome sequencing and annotation.</title>
        <authorList>
            <consortium name="The Broad Institute Genomics Platform"/>
            <consortium name="The Broad Institute Genome Sequencing Center for Infectious Disease"/>
            <person name="Wu L."/>
            <person name="Ma J."/>
        </authorList>
    </citation>
    <scope>NUCLEOTIDE SEQUENCE [LARGE SCALE GENOMIC DNA]</scope>
    <source>
        <strain evidence="3">CCUG 61485</strain>
    </source>
</reference>
<proteinExistence type="predicted"/>
<feature type="transmembrane region" description="Helical" evidence="1">
    <location>
        <begin position="26"/>
        <end position="44"/>
    </location>
</feature>